<sequence>MVVDARGKRCPVPVIDLARACRGLPGGGLVTVLCTDPAAEHDVPAWARMRGHTLVGSSRIAGSEAHIALTVRLGPDA</sequence>
<dbReference type="InterPro" id="IPR001455">
    <property type="entry name" value="TusA-like"/>
</dbReference>
<dbReference type="Proteomes" id="UP000602087">
    <property type="component" value="Unassembled WGS sequence"/>
</dbReference>
<dbReference type="InterPro" id="IPR036868">
    <property type="entry name" value="TusA-like_sf"/>
</dbReference>
<name>A0A934I299_9MICO</name>
<dbReference type="PROSITE" id="PS01148">
    <property type="entry name" value="UPF0033"/>
    <property type="match status" value="1"/>
</dbReference>
<comment type="caution">
    <text evidence="3">The sequence shown here is derived from an EMBL/GenBank/DDBJ whole genome shotgun (WGS) entry which is preliminary data.</text>
</comment>
<dbReference type="Pfam" id="PF01206">
    <property type="entry name" value="TusA"/>
    <property type="match status" value="1"/>
</dbReference>
<dbReference type="AlphaFoldDB" id="A0A934I299"/>
<feature type="domain" description="UPF0033" evidence="2">
    <location>
        <begin position="3"/>
        <end position="27"/>
    </location>
</feature>
<dbReference type="SUPFAM" id="SSF64307">
    <property type="entry name" value="SirA-like"/>
    <property type="match status" value="1"/>
</dbReference>
<evidence type="ECO:0000313" key="3">
    <source>
        <dbReference type="EMBL" id="MBI9114259.1"/>
    </source>
</evidence>
<dbReference type="Gene3D" id="3.30.110.40">
    <property type="entry name" value="TusA-like domain"/>
    <property type="match status" value="1"/>
</dbReference>
<gene>
    <name evidence="3" type="ORF">JAV76_04425</name>
</gene>
<organism evidence="3 4">
    <name type="scientific">Sanguibacter suaedae</name>
    <dbReference type="NCBI Taxonomy" id="2795737"/>
    <lineage>
        <taxon>Bacteria</taxon>
        <taxon>Bacillati</taxon>
        <taxon>Actinomycetota</taxon>
        <taxon>Actinomycetes</taxon>
        <taxon>Micrococcales</taxon>
        <taxon>Sanguibacteraceae</taxon>
        <taxon>Sanguibacter</taxon>
    </lineage>
</organism>
<keyword evidence="4" id="KW-1185">Reference proteome</keyword>
<evidence type="ECO:0000259" key="2">
    <source>
        <dbReference type="PROSITE" id="PS01148"/>
    </source>
</evidence>
<dbReference type="PANTHER" id="PTHR33279">
    <property type="entry name" value="SULFUR CARRIER PROTEIN YEDF-RELATED"/>
    <property type="match status" value="1"/>
</dbReference>
<evidence type="ECO:0000256" key="1">
    <source>
        <dbReference type="ARBA" id="ARBA00008984"/>
    </source>
</evidence>
<evidence type="ECO:0000313" key="4">
    <source>
        <dbReference type="Proteomes" id="UP000602087"/>
    </source>
</evidence>
<proteinExistence type="inferred from homology"/>
<dbReference type="EMBL" id="JAEINH010000003">
    <property type="protein sequence ID" value="MBI9114259.1"/>
    <property type="molecule type" value="Genomic_DNA"/>
</dbReference>
<reference evidence="3" key="1">
    <citation type="submission" date="2020-12" db="EMBL/GenBank/DDBJ databases">
        <title>Sanguibacter suaedae sp. nov., isolated from Suaeda aralocaspica.</title>
        <authorList>
            <person name="Ma Q."/>
        </authorList>
    </citation>
    <scope>NUCLEOTIDE SEQUENCE</scope>
    <source>
        <strain evidence="3">YZGR15</strain>
    </source>
</reference>
<dbReference type="PANTHER" id="PTHR33279:SF6">
    <property type="entry name" value="SULFUR CARRIER PROTEIN YEDF-RELATED"/>
    <property type="match status" value="1"/>
</dbReference>
<comment type="similarity">
    <text evidence="1">Belongs to the sulfur carrier protein TusA family.</text>
</comment>
<dbReference type="CDD" id="cd00291">
    <property type="entry name" value="SirA_YedF_YeeD"/>
    <property type="match status" value="1"/>
</dbReference>
<protein>
    <submittedName>
        <fullName evidence="3">Sulfurtransferase TusA family protein</fullName>
    </submittedName>
</protein>
<accession>A0A934I299</accession>